<proteinExistence type="predicted"/>
<dbReference type="AlphaFoldDB" id="A0ABD0KWK6"/>
<gene>
    <name evidence="1" type="ORF">BaRGS_00017338</name>
</gene>
<organism evidence="1 2">
    <name type="scientific">Batillaria attramentaria</name>
    <dbReference type="NCBI Taxonomy" id="370345"/>
    <lineage>
        <taxon>Eukaryota</taxon>
        <taxon>Metazoa</taxon>
        <taxon>Spiralia</taxon>
        <taxon>Lophotrochozoa</taxon>
        <taxon>Mollusca</taxon>
        <taxon>Gastropoda</taxon>
        <taxon>Caenogastropoda</taxon>
        <taxon>Sorbeoconcha</taxon>
        <taxon>Cerithioidea</taxon>
        <taxon>Batillariidae</taxon>
        <taxon>Batillaria</taxon>
    </lineage>
</organism>
<evidence type="ECO:0000313" key="2">
    <source>
        <dbReference type="Proteomes" id="UP001519460"/>
    </source>
</evidence>
<name>A0ABD0KWK6_9CAEN</name>
<evidence type="ECO:0000313" key="1">
    <source>
        <dbReference type="EMBL" id="KAK7491509.1"/>
    </source>
</evidence>
<sequence length="102" mass="11068">MTLHQSQMSLTLGFVRSSSGASVGSHFPDNCKSRFLILTTIECVSGVNVGVRSACGVSDGVEWQQTVLISYEARLHYREKTATELVTIVKAIFKSAAMDVGR</sequence>
<protein>
    <submittedName>
        <fullName evidence="1">Uncharacterized protein</fullName>
    </submittedName>
</protein>
<reference evidence="1 2" key="1">
    <citation type="journal article" date="2023" name="Sci. Data">
        <title>Genome assembly of the Korean intertidal mud-creeper Batillaria attramentaria.</title>
        <authorList>
            <person name="Patra A.K."/>
            <person name="Ho P.T."/>
            <person name="Jun S."/>
            <person name="Lee S.J."/>
            <person name="Kim Y."/>
            <person name="Won Y.J."/>
        </authorList>
    </citation>
    <scope>NUCLEOTIDE SEQUENCE [LARGE SCALE GENOMIC DNA]</scope>
    <source>
        <strain evidence="1">Wonlab-2016</strain>
    </source>
</reference>
<keyword evidence="2" id="KW-1185">Reference proteome</keyword>
<comment type="caution">
    <text evidence="1">The sequence shown here is derived from an EMBL/GenBank/DDBJ whole genome shotgun (WGS) entry which is preliminary data.</text>
</comment>
<dbReference type="Proteomes" id="UP001519460">
    <property type="component" value="Unassembled WGS sequence"/>
</dbReference>
<dbReference type="EMBL" id="JACVVK020000114">
    <property type="protein sequence ID" value="KAK7491509.1"/>
    <property type="molecule type" value="Genomic_DNA"/>
</dbReference>
<accession>A0ABD0KWK6</accession>